<proteinExistence type="predicted"/>
<evidence type="ECO:0000313" key="1">
    <source>
        <dbReference type="EMBL" id="SOO23670.1"/>
    </source>
</evidence>
<accession>A0A7Z7NH22</accession>
<dbReference type="Proteomes" id="UP000234345">
    <property type="component" value="Unassembled WGS sequence"/>
</dbReference>
<comment type="caution">
    <text evidence="1">The sequence shown here is derived from an EMBL/GenBank/DDBJ whole genome shotgun (WGS) entry which is preliminary data.</text>
</comment>
<name>A0A7Z7NH22_XANCH</name>
<gene>
    <name evidence="1" type="ORF">XFF6991_290077</name>
</gene>
<reference evidence="1 2" key="1">
    <citation type="submission" date="2017-10" db="EMBL/GenBank/DDBJ databases">
        <authorList>
            <person name="Regsiter A."/>
            <person name="William W."/>
        </authorList>
    </citation>
    <scope>NUCLEOTIDE SEQUENCE [LARGE SCALE GENOMIC DNA]</scope>
    <source>
        <strain evidence="1 2">CFBP6991</strain>
    </source>
</reference>
<dbReference type="EMBL" id="OCZC01000055">
    <property type="protein sequence ID" value="SOO23670.1"/>
    <property type="molecule type" value="Genomic_DNA"/>
</dbReference>
<protein>
    <submittedName>
        <fullName evidence="1">Uncharacterized protein</fullName>
    </submittedName>
</protein>
<organism evidence="1 2">
    <name type="scientific">Xanthomonas campestris pv. phaseoli</name>
    <dbReference type="NCBI Taxonomy" id="317013"/>
    <lineage>
        <taxon>Bacteria</taxon>
        <taxon>Pseudomonadati</taxon>
        <taxon>Pseudomonadota</taxon>
        <taxon>Gammaproteobacteria</taxon>
        <taxon>Lysobacterales</taxon>
        <taxon>Lysobacteraceae</taxon>
        <taxon>Xanthomonas</taxon>
    </lineage>
</organism>
<evidence type="ECO:0000313" key="2">
    <source>
        <dbReference type="Proteomes" id="UP000234345"/>
    </source>
</evidence>
<dbReference type="AlphaFoldDB" id="A0A7Z7NH22"/>
<sequence>MGLFMDGLPLLGFASTFANVKNVKSVGHKEASHGKTVECCGTAVRRGPDEWSCLGGRARSGQAVQAAGRAGPYRSCRWREVLRDQSG</sequence>